<name>A0A397TR39_9GLOM</name>
<organism evidence="1 2">
    <name type="scientific">Glomus cerebriforme</name>
    <dbReference type="NCBI Taxonomy" id="658196"/>
    <lineage>
        <taxon>Eukaryota</taxon>
        <taxon>Fungi</taxon>
        <taxon>Fungi incertae sedis</taxon>
        <taxon>Mucoromycota</taxon>
        <taxon>Glomeromycotina</taxon>
        <taxon>Glomeromycetes</taxon>
        <taxon>Glomerales</taxon>
        <taxon>Glomeraceae</taxon>
        <taxon>Glomus</taxon>
    </lineage>
</organism>
<accession>A0A397TR39</accession>
<dbReference type="AlphaFoldDB" id="A0A397TR39"/>
<gene>
    <name evidence="1" type="ORF">C1645_812097</name>
</gene>
<reference evidence="1 2" key="1">
    <citation type="submission" date="2018-06" db="EMBL/GenBank/DDBJ databases">
        <title>Comparative genomics reveals the genomic features of Rhizophagus irregularis, R. cerebriforme, R. diaphanum and Gigaspora rosea, and their symbiotic lifestyle signature.</title>
        <authorList>
            <person name="Morin E."/>
            <person name="San Clemente H."/>
            <person name="Chen E.C.H."/>
            <person name="De La Providencia I."/>
            <person name="Hainaut M."/>
            <person name="Kuo A."/>
            <person name="Kohler A."/>
            <person name="Murat C."/>
            <person name="Tang N."/>
            <person name="Roy S."/>
            <person name="Loubradou J."/>
            <person name="Henrissat B."/>
            <person name="Grigoriev I.V."/>
            <person name="Corradi N."/>
            <person name="Roux C."/>
            <person name="Martin F.M."/>
        </authorList>
    </citation>
    <scope>NUCLEOTIDE SEQUENCE [LARGE SCALE GENOMIC DNA]</scope>
    <source>
        <strain evidence="1 2">DAOM 227022</strain>
    </source>
</reference>
<keyword evidence="2" id="KW-1185">Reference proteome</keyword>
<evidence type="ECO:0000313" key="2">
    <source>
        <dbReference type="Proteomes" id="UP000265703"/>
    </source>
</evidence>
<proteinExistence type="predicted"/>
<evidence type="ECO:0000313" key="1">
    <source>
        <dbReference type="EMBL" id="RIA98927.1"/>
    </source>
</evidence>
<dbReference type="Proteomes" id="UP000265703">
    <property type="component" value="Unassembled WGS sequence"/>
</dbReference>
<comment type="caution">
    <text evidence="1">The sequence shown here is derived from an EMBL/GenBank/DDBJ whole genome shotgun (WGS) entry which is preliminary data.</text>
</comment>
<protein>
    <submittedName>
        <fullName evidence="1">Uncharacterized protein</fullName>
    </submittedName>
</protein>
<dbReference type="EMBL" id="QKYT01000009">
    <property type="protein sequence ID" value="RIA98927.1"/>
    <property type="molecule type" value="Genomic_DNA"/>
</dbReference>
<dbReference type="OrthoDB" id="2372730at2759"/>
<sequence length="289" mass="33950">MFDEDIDSEKKKAFNEFTKEYGQREEDWTIYDNWHDWDNFFCEIKTHWNTKSELLVSNDNTNYASYLLNFFQQNNVVYFLSLNSEPNTIFCPPIFTIKPNTISETSTPYTSASISTIVTGNENDKFKHHGMKLGLATAFLDFAKECKDKKLKAFSFSLQIYEIKDSNKHFEHCMKNILFRMKHYRRQRSSVAYSKTSPKILNSLRARMKRTRGNEKVPGEISQVSEIPYTIEFNKKTLEKKTEEYQTLRNGLKKVLSAIVSLIKDRACKNESSENKRIKIEGYHSKNKL</sequence>